<dbReference type="SUPFAM" id="SSF51278">
    <property type="entry name" value="Urease, beta-subunit"/>
    <property type="match status" value="1"/>
</dbReference>
<dbReference type="HAMAP" id="MF_01954">
    <property type="entry name" value="Urease_beta"/>
    <property type="match status" value="1"/>
</dbReference>
<dbReference type="InterPro" id="IPR036461">
    <property type="entry name" value="Urease_betasu_sf"/>
</dbReference>
<dbReference type="Proteomes" id="UP000193083">
    <property type="component" value="Unassembled WGS sequence"/>
</dbReference>
<comment type="subunit">
    <text evidence="4">Heterotrimer of UreA (gamma), UreB (beta) and UreC (alpha) subunits. Three heterotrimers associate to form the active enzyme.</text>
</comment>
<evidence type="ECO:0000313" key="6">
    <source>
        <dbReference type="Proteomes" id="UP000193083"/>
    </source>
</evidence>
<dbReference type="InterPro" id="IPR050069">
    <property type="entry name" value="Urease_subunit"/>
</dbReference>
<dbReference type="RefSeq" id="WP_056242616.1">
    <property type="nucleotide sequence ID" value="NZ_FXBL01000002.1"/>
</dbReference>
<evidence type="ECO:0000256" key="3">
    <source>
        <dbReference type="ARBA" id="ARBA00047778"/>
    </source>
</evidence>
<dbReference type="Pfam" id="PF00699">
    <property type="entry name" value="Urease_beta"/>
    <property type="match status" value="1"/>
</dbReference>
<comment type="subcellular location">
    <subcellularLocation>
        <location evidence="4">Cytoplasm</location>
    </subcellularLocation>
</comment>
<dbReference type="NCBIfam" id="NF009682">
    <property type="entry name" value="PRK13203.1"/>
    <property type="match status" value="1"/>
</dbReference>
<dbReference type="EC" id="3.5.1.5" evidence="4"/>
<dbReference type="NCBIfam" id="TIGR00192">
    <property type="entry name" value="urease_beta"/>
    <property type="match status" value="1"/>
</dbReference>
<accession>A0A1X7MPV9</accession>
<dbReference type="GO" id="GO:0043419">
    <property type="term" value="P:urea catabolic process"/>
    <property type="evidence" value="ECO:0007669"/>
    <property type="project" value="UniProtKB-UniRule"/>
</dbReference>
<evidence type="ECO:0000313" key="5">
    <source>
        <dbReference type="EMBL" id="SMH26371.1"/>
    </source>
</evidence>
<dbReference type="Gene3D" id="2.10.150.10">
    <property type="entry name" value="Urease, beta subunit"/>
    <property type="match status" value="1"/>
</dbReference>
<dbReference type="SUPFAM" id="SSF54111">
    <property type="entry name" value="Urease, gamma-subunit"/>
    <property type="match status" value="1"/>
</dbReference>
<comment type="similarity">
    <text evidence="4">Belongs to the urease beta subunit family.</text>
</comment>
<dbReference type="InterPro" id="IPR002019">
    <property type="entry name" value="Urease_beta-like"/>
</dbReference>
<dbReference type="InterPro" id="IPR008223">
    <property type="entry name" value="Urease_gamma-beta_su"/>
</dbReference>
<dbReference type="GO" id="GO:0016151">
    <property type="term" value="F:nickel cation binding"/>
    <property type="evidence" value="ECO:0007669"/>
    <property type="project" value="InterPro"/>
</dbReference>
<dbReference type="FunFam" id="2.10.150.10:FF:000001">
    <property type="entry name" value="Urease subunit beta"/>
    <property type="match status" value="1"/>
</dbReference>
<dbReference type="PIRSF" id="PIRSF001225">
    <property type="entry name" value="Urease_gammabeta"/>
    <property type="match status" value="1"/>
</dbReference>
<dbReference type="CDD" id="cd00407">
    <property type="entry name" value="Urease_beta"/>
    <property type="match status" value="1"/>
</dbReference>
<dbReference type="NCBIfam" id="NF009671">
    <property type="entry name" value="PRK13192.1"/>
    <property type="match status" value="1"/>
</dbReference>
<dbReference type="NCBIfam" id="TIGR00193">
    <property type="entry name" value="urease_gam"/>
    <property type="match status" value="1"/>
</dbReference>
<gene>
    <name evidence="4" type="primary">ureB</name>
    <name evidence="5" type="ORF">SAMN02982922_0197</name>
</gene>
<dbReference type="Gene3D" id="3.30.280.10">
    <property type="entry name" value="Urease, gamma-like subunit"/>
    <property type="match status" value="1"/>
</dbReference>
<dbReference type="AlphaFoldDB" id="A0A1X7MPV9"/>
<dbReference type="EMBL" id="FXBL01000002">
    <property type="protein sequence ID" value="SMH26371.1"/>
    <property type="molecule type" value="Genomic_DNA"/>
</dbReference>
<evidence type="ECO:0000256" key="2">
    <source>
        <dbReference type="ARBA" id="ARBA00022801"/>
    </source>
</evidence>
<keyword evidence="4" id="KW-0963">Cytoplasm</keyword>
<comment type="pathway">
    <text evidence="1 4">Nitrogen metabolism; urea degradation; CO(2) and NH(3) from urea (urease route): step 1/1.</text>
</comment>
<dbReference type="GO" id="GO:0009039">
    <property type="term" value="F:urease activity"/>
    <property type="evidence" value="ECO:0007669"/>
    <property type="project" value="UniProtKB-UniRule"/>
</dbReference>
<dbReference type="OrthoDB" id="9797217at2"/>
<dbReference type="Pfam" id="PF00547">
    <property type="entry name" value="Urease_gamma"/>
    <property type="match status" value="1"/>
</dbReference>
<reference evidence="5 6" key="1">
    <citation type="submission" date="2017-04" db="EMBL/GenBank/DDBJ databases">
        <authorList>
            <person name="Afonso C.L."/>
            <person name="Miller P.J."/>
            <person name="Scott M.A."/>
            <person name="Spackman E."/>
            <person name="Goraichik I."/>
            <person name="Dimitrov K.M."/>
            <person name="Suarez D.L."/>
            <person name="Swayne D.E."/>
        </authorList>
    </citation>
    <scope>NUCLEOTIDE SEQUENCE [LARGE SCALE GENOMIC DNA]</scope>
    <source>
        <strain evidence="5 6">B5P</strain>
    </source>
</reference>
<comment type="catalytic activity">
    <reaction evidence="3 4">
        <text>urea + 2 H2O + H(+) = hydrogencarbonate + 2 NH4(+)</text>
        <dbReference type="Rhea" id="RHEA:20557"/>
        <dbReference type="ChEBI" id="CHEBI:15377"/>
        <dbReference type="ChEBI" id="CHEBI:15378"/>
        <dbReference type="ChEBI" id="CHEBI:16199"/>
        <dbReference type="ChEBI" id="CHEBI:17544"/>
        <dbReference type="ChEBI" id="CHEBI:28938"/>
        <dbReference type="EC" id="3.5.1.5"/>
    </reaction>
</comment>
<dbReference type="PANTHER" id="PTHR33569">
    <property type="entry name" value="UREASE"/>
    <property type="match status" value="1"/>
</dbReference>
<dbReference type="GO" id="GO:0035550">
    <property type="term" value="C:urease complex"/>
    <property type="evidence" value="ECO:0007669"/>
    <property type="project" value="InterPro"/>
</dbReference>
<dbReference type="InterPro" id="IPR036463">
    <property type="entry name" value="Urease_gamma_sf"/>
</dbReference>
<dbReference type="PANTHER" id="PTHR33569:SF1">
    <property type="entry name" value="UREASE"/>
    <property type="match status" value="1"/>
</dbReference>
<keyword evidence="2 4" id="KW-0378">Hydrolase</keyword>
<dbReference type="UniPathway" id="UPA00258">
    <property type="reaction ID" value="UER00370"/>
</dbReference>
<protein>
    <recommendedName>
        <fullName evidence="4">Urease subunit beta</fullName>
        <ecNumber evidence="4">3.5.1.5</ecNumber>
    </recommendedName>
    <alternativeName>
        <fullName evidence="4">Urea amidohydrolase subunit beta</fullName>
    </alternativeName>
</protein>
<dbReference type="InterPro" id="IPR002026">
    <property type="entry name" value="Urease_gamma/gamma-beta_su"/>
</dbReference>
<evidence type="ECO:0000256" key="4">
    <source>
        <dbReference type="HAMAP-Rule" id="MF_01954"/>
    </source>
</evidence>
<proteinExistence type="inferred from homology"/>
<name>A0A1X7MPV9_9HYPH</name>
<sequence>MYLTKKESDRLLVFVAAELARRRRASGLRLNLPEARAIIADAIHEGARQGKSVSELMAFGRTILNAEEVQSGVVSLLEMLMVEPMFPDGQKLVCVHDPVSPPQDVEEEEEPGCYRLAEDGIEINVGRATTQVVVRNMGDRPIQIGSHFHFFEVNPELDFDRVAAFGFRLDIPAGTTVRFEPGDEKTVDLVAIGGDRRVEGLNSLTEGLLDDPEVKHRAIARAAAEGFRGAQNG</sequence>
<dbReference type="CDD" id="cd00390">
    <property type="entry name" value="Urease_gamma"/>
    <property type="match status" value="1"/>
</dbReference>
<keyword evidence="6" id="KW-1185">Reference proteome</keyword>
<evidence type="ECO:0000256" key="1">
    <source>
        <dbReference type="ARBA" id="ARBA00004897"/>
    </source>
</evidence>
<organism evidence="5 6">
    <name type="scientific">Mesorhizobium australicum</name>
    <dbReference type="NCBI Taxonomy" id="536018"/>
    <lineage>
        <taxon>Bacteria</taxon>
        <taxon>Pseudomonadati</taxon>
        <taxon>Pseudomonadota</taxon>
        <taxon>Alphaproteobacteria</taxon>
        <taxon>Hyphomicrobiales</taxon>
        <taxon>Phyllobacteriaceae</taxon>
        <taxon>Mesorhizobium</taxon>
    </lineage>
</organism>